<feature type="compositionally biased region" description="Polar residues" evidence="5">
    <location>
        <begin position="953"/>
        <end position="963"/>
    </location>
</feature>
<dbReference type="PANTHER" id="PTHR22656:SF1">
    <property type="entry name" value="EF-HAND CALCIUM-BINDING DOMAIN-CONTAINING PROTEIN 13"/>
    <property type="match status" value="1"/>
</dbReference>
<feature type="coiled-coil region" evidence="4">
    <location>
        <begin position="4407"/>
        <end position="4434"/>
    </location>
</feature>
<feature type="compositionally biased region" description="Polar residues" evidence="5">
    <location>
        <begin position="760"/>
        <end position="771"/>
    </location>
</feature>
<feature type="compositionally biased region" description="Polar residues" evidence="5">
    <location>
        <begin position="569"/>
        <end position="579"/>
    </location>
</feature>
<feature type="compositionally biased region" description="Polar residues" evidence="5">
    <location>
        <begin position="505"/>
        <end position="515"/>
    </location>
</feature>
<feature type="compositionally biased region" description="Basic and acidic residues" evidence="5">
    <location>
        <begin position="1038"/>
        <end position="1048"/>
    </location>
</feature>
<dbReference type="SUPFAM" id="SSF47473">
    <property type="entry name" value="EF-hand"/>
    <property type="match status" value="37"/>
</dbReference>
<feature type="compositionally biased region" description="Basic and acidic residues" evidence="5">
    <location>
        <begin position="109"/>
        <end position="120"/>
    </location>
</feature>
<feature type="compositionally biased region" description="Polar residues" evidence="5">
    <location>
        <begin position="347"/>
        <end position="368"/>
    </location>
</feature>
<feature type="compositionally biased region" description="Basic and acidic residues" evidence="5">
    <location>
        <begin position="942"/>
        <end position="952"/>
    </location>
</feature>
<keyword evidence="1" id="KW-0479">Metal-binding</keyword>
<dbReference type="Gene3D" id="1.10.238.10">
    <property type="entry name" value="EF-hand"/>
    <property type="match status" value="27"/>
</dbReference>
<feature type="compositionally biased region" description="Basic and acidic residues" evidence="5">
    <location>
        <begin position="494"/>
        <end position="504"/>
    </location>
</feature>
<feature type="compositionally biased region" description="Polar residues" evidence="5">
    <location>
        <begin position="601"/>
        <end position="611"/>
    </location>
</feature>
<dbReference type="RGD" id="1305423">
    <property type="gene designation" value="Efcab3"/>
</dbReference>
<name>A0ABK0L5C7_RAT</name>
<dbReference type="PROSITE" id="PS50222">
    <property type="entry name" value="EF_HAND_2"/>
    <property type="match status" value="4"/>
</dbReference>
<feature type="compositionally biased region" description="Low complexity" evidence="5">
    <location>
        <begin position="21"/>
        <end position="32"/>
    </location>
</feature>
<feature type="domain" description="EF-hand" evidence="6">
    <location>
        <begin position="201"/>
        <end position="236"/>
    </location>
</feature>
<evidence type="ECO:0000256" key="5">
    <source>
        <dbReference type="SAM" id="MobiDB-lite"/>
    </source>
</evidence>
<feature type="compositionally biased region" description="Basic and acidic residues" evidence="5">
    <location>
        <begin position="782"/>
        <end position="792"/>
    </location>
</feature>
<evidence type="ECO:0000256" key="2">
    <source>
        <dbReference type="ARBA" id="ARBA00022737"/>
    </source>
</evidence>
<dbReference type="InterPro" id="IPR002048">
    <property type="entry name" value="EF_hand_dom"/>
</dbReference>
<proteinExistence type="predicted"/>
<dbReference type="PANTHER" id="PTHR22656">
    <property type="entry name" value="EF-HAND CALCIUM-BINDING DOMAIN-CONTAINING PROTEIN 13"/>
    <property type="match status" value="1"/>
</dbReference>
<dbReference type="SMART" id="SM00054">
    <property type="entry name" value="EFh"/>
    <property type="match status" value="14"/>
</dbReference>
<reference evidence="7" key="2">
    <citation type="submission" date="2025-08" db="UniProtKB">
        <authorList>
            <consortium name="Ensembl"/>
        </authorList>
    </citation>
    <scope>IDENTIFICATION</scope>
    <source>
        <strain evidence="7">Brown Norway</strain>
    </source>
</reference>
<feature type="domain" description="EF-hand" evidence="6">
    <location>
        <begin position="3301"/>
        <end position="3336"/>
    </location>
</feature>
<feature type="compositionally biased region" description="Polar residues" evidence="5">
    <location>
        <begin position="825"/>
        <end position="835"/>
    </location>
</feature>
<dbReference type="InterPro" id="IPR011992">
    <property type="entry name" value="EF-hand-dom_pair"/>
</dbReference>
<feature type="compositionally biased region" description="Basic and acidic residues" evidence="5">
    <location>
        <begin position="878"/>
        <end position="888"/>
    </location>
</feature>
<reference evidence="7" key="3">
    <citation type="submission" date="2025-09" db="UniProtKB">
        <authorList>
            <consortium name="Ensembl"/>
        </authorList>
    </citation>
    <scope>IDENTIFICATION</scope>
    <source>
        <strain evidence="7">Brown Norway</strain>
    </source>
</reference>
<feature type="compositionally biased region" description="Basic and acidic residues" evidence="5">
    <location>
        <begin position="718"/>
        <end position="728"/>
    </location>
</feature>
<feature type="compositionally biased region" description="Polar residues" evidence="5">
    <location>
        <begin position="1016"/>
        <end position="1027"/>
    </location>
</feature>
<dbReference type="PROSITE" id="PS00018">
    <property type="entry name" value="EF_HAND_1"/>
    <property type="match status" value="1"/>
</dbReference>
<dbReference type="GeneTree" id="ENSGT00390000004027"/>
<feature type="compositionally biased region" description="Basic and acidic residues" evidence="5">
    <location>
        <begin position="622"/>
        <end position="632"/>
    </location>
</feature>
<keyword evidence="4" id="KW-0175">Coiled coil</keyword>
<evidence type="ECO:0000313" key="7">
    <source>
        <dbReference type="Ensembl" id="ENSRNOP00000104824.1"/>
    </source>
</evidence>
<feature type="region of interest" description="Disordered" evidence="5">
    <location>
        <begin position="80"/>
        <end position="147"/>
    </location>
</feature>
<feature type="compositionally biased region" description="Polar residues" evidence="5">
    <location>
        <begin position="696"/>
        <end position="707"/>
    </location>
</feature>
<evidence type="ECO:0000256" key="4">
    <source>
        <dbReference type="SAM" id="Coils"/>
    </source>
</evidence>
<feature type="compositionally biased region" description="Polar residues" evidence="5">
    <location>
        <begin position="473"/>
        <end position="483"/>
    </location>
</feature>
<keyword evidence="8" id="KW-1185">Reference proteome</keyword>
<feature type="region of interest" description="Disordered" evidence="5">
    <location>
        <begin position="18"/>
        <end position="37"/>
    </location>
</feature>
<dbReference type="Pfam" id="PF13833">
    <property type="entry name" value="EF-hand_8"/>
    <property type="match status" value="3"/>
</dbReference>
<reference evidence="7" key="1">
    <citation type="submission" date="2024-01" db="EMBL/GenBank/DDBJ databases">
        <title>GRCr8: a new rat reference genome assembly contstructed from accurate long reads and long range scaffolding.</title>
        <authorList>
            <person name="Doris P.A."/>
            <person name="Kalbfleisch T."/>
            <person name="Li K."/>
            <person name="Howe K."/>
            <person name="Wood J."/>
        </authorList>
    </citation>
    <scope>NUCLEOTIDE SEQUENCE [LARGE SCALE GENOMIC DNA]</scope>
    <source>
        <strain evidence="7">Brown Norway</strain>
    </source>
</reference>
<feature type="compositionally biased region" description="Basic and acidic residues" evidence="5">
    <location>
        <begin position="997"/>
        <end position="1011"/>
    </location>
</feature>
<keyword evidence="2" id="KW-0677">Repeat</keyword>
<evidence type="ECO:0000259" key="6">
    <source>
        <dbReference type="PROSITE" id="PS50222"/>
    </source>
</evidence>
<feature type="compositionally biased region" description="Polar residues" evidence="5">
    <location>
        <begin position="315"/>
        <end position="324"/>
    </location>
</feature>
<feature type="compositionally biased region" description="Basic and acidic residues" evidence="5">
    <location>
        <begin position="1070"/>
        <end position="1080"/>
    </location>
</feature>
<feature type="region of interest" description="Disordered" evidence="5">
    <location>
        <begin position="6184"/>
        <end position="6222"/>
    </location>
</feature>
<gene>
    <name evidence="7" type="primary">Efcab3</name>
</gene>
<feature type="compositionally biased region" description="Basic residues" evidence="5">
    <location>
        <begin position="6210"/>
        <end position="6222"/>
    </location>
</feature>
<feature type="compositionally biased region" description="Basic and acidic residues" evidence="5">
    <location>
        <begin position="526"/>
        <end position="536"/>
    </location>
</feature>
<feature type="compositionally biased region" description="Low complexity" evidence="5">
    <location>
        <begin position="385"/>
        <end position="396"/>
    </location>
</feature>
<dbReference type="Ensembl" id="ENSRNOT00000150247.1">
    <property type="protein sequence ID" value="ENSRNOP00000104824.1"/>
    <property type="gene ID" value="ENSRNOG00000042255.5"/>
</dbReference>
<feature type="compositionally biased region" description="Low complexity" evidence="5">
    <location>
        <begin position="409"/>
        <end position="421"/>
    </location>
</feature>
<evidence type="ECO:0000313" key="8">
    <source>
        <dbReference type="Proteomes" id="UP000002494"/>
    </source>
</evidence>
<dbReference type="InterPro" id="IPR018247">
    <property type="entry name" value="EF_Hand_1_Ca_BS"/>
</dbReference>
<feature type="domain" description="EF-hand" evidence="6">
    <location>
        <begin position="1568"/>
        <end position="1603"/>
    </location>
</feature>
<feature type="region of interest" description="Disordered" evidence="5">
    <location>
        <begin position="315"/>
        <end position="1118"/>
    </location>
</feature>
<protein>
    <submittedName>
        <fullName evidence="7">EF-hand calcium binding domain 3</fullName>
    </submittedName>
</protein>
<evidence type="ECO:0000256" key="3">
    <source>
        <dbReference type="ARBA" id="ARBA00022837"/>
    </source>
</evidence>
<feature type="compositionally biased region" description="Polar residues" evidence="5">
    <location>
        <begin position="1081"/>
        <end position="1091"/>
    </location>
</feature>
<sequence>MEKTHLFCKTEESIDVSAQGSDSSTTKMSSRSVESKKYCKISKTTGKKISSESKGLIPEYKKIYETSLFVYREEKSTEVSGSKQFRRKKSVQVQLHSKRTETVTPSSKVSKEKITKKESTSKLPVHKPSVSQPQRTAPIPGRKEPPSNLSLTYYEQMPEEFLKYQELNALSRGCLIFSKVRNGKIYVNDLPVVLHTLKISTNDSEMHQALKTVNIDVNGMLDFTEFLKVMNDISPSTSQDPEFQNALKIFSKVKSGRVATGDVGAVLQSMDILVNPETLKDVIQHAYEDSSHTMDIGDIIFTLDELQQQYEDISIVDETTSGKRASTIPGLHPQEKKDASLFRMPESITSKKQTVPPQQHPSKTTGNQDEPELRLSKQSSETRQLSSGLISDSLGLQEPQLKIHDSKSKSPSLKSTPSSSKLLDEGETSISESQKLDMRKASSPLQPTPSISKLLEEGETSISERQKLDMRKTSSPLQPTPSISKLLEEGETSISERQKLDMRKTSSPLQPTPSRSKLLEEDETSISERQKLDMRKTSSTVQPTPSRSKLLDEGETSISARQKLDMRKTSSTVQPTPSRSKLLDEGETSISARQKLDMRKTSSPLQPTPSRSKLLDEGETSISERQKLDMRKTSSPLQPTPSRSKLLDEGETSISGRQKLDMRKTSSTVQPTPSRSKLLDEGETSISERQKLAMRKTSSTVQPTPSRSKLLEEGETSISEHQKLDMRKTSSPLQPTRSRSKLLDEGETSISERQKLAMRKTSSTVQPTPSRSKLLEEGETSISEHQKLDMRKTSSPLQPTPSRSKLLDEGETSISERQKLDMRKTSSTVQPTPSRSKLLDEGETSISGHQKLDMRKTSSTVQPTPRRSKLLEEGETSISERQKLDMRKTSSTVQPTPSRSKLLDEGETSISGHQKLDMRKTSSTVQPTPRRSKLLEEGETSISERQKLDMRKTSSTVQPTPSRSKLLEEGQTSISERQKLAMRKTSSTVQPTPSRSKLLEKGETSISERQKLAMRKTSSTVQPTPSISKLLDEGETSISERQKLDMRKTSSTVQPTRSRSKLLEEDETSISERQKLDMRKTSSTVQPTPSRSKLLEEDETSISEHQKLTMRKTSSSLQPVAYKKESTVGTLDNIHEAISKLRGEYISPEELQFALSSVGITLSDDDFHKIVPELTQTEEGKVNLDDFIMAISKDHNFPAYDALNSAIEGINKIQDKYVDYSDLDTFLQNFGLYLPKSEVNKIKELIQADGTKQVNLEEFIDTMLKNTEPFPEHLLLPSAIENLQNLSNDEMEISQLWNTLSSLNSNLKKDEFLEAVKLANIDGDKVQLEEFSKAVKDLRDSYRLKELQKIVSILDSLEGEKIPANNLEDFLRSLGITSFKDEVEEILQSDIVSEDNMASVKECIEALKDTAKFSNFTALKEAIEMLDSIKGSTDKEQYLKELEDLEGLRKEMLPLNLKLPTVSDIKEAADILSQVEDGKIAISDLEHALKCSNPNLTEEDIKEALKHCYVTDDMEVDLKDFLTELKKTSSFKDSGVTQLLVATPQVLKEDLIDVHELKKILSKDDLHSAKAILTEILSHVQEDEDGKITIEEFVNEFANLLKALKSKRVKEMLNTKFDLNNINAASEIKQNLNALGIHPTESDIQRAMENLASSGDVVMLKDIIRELANNDIFSECQRIEDIHNLIDRISEDKVDVKDLLSVLKKLQKPLEEEEGQPGVSPTSEMSDKDRILRDTIDYFTGASTEATPFNNLLKGVKAFDNIRNNKMPADELVSSIMSTGIPISRSTMQEILRQASVNENDEVSLKQVLENLATQKPDPILEDIENALNAVKLMTSDKVKATNLTDSLQDLNIHLKPEDQQLLEEILDVDENGDVSQRAALLALKSNKRLKDFREANEIAKALDKVTSEKIGIDDLKHISKGLGLDVPDKELQDLDAKVSRDEEGNVDLKDWLMKLKETRFRKSSRIQAALKALASIRKNKINSGDLVSILKNIGVALPKRIIEAALKNMSLSEDGKLDIEEFLNHLIKAQLASIPEKEMIDASSVDDVLKNMDITLTDEEKEVLFEHLPAPDDEGIDMEMLIGVVKMLKEKVDITNLSSFLGDMGVELSEEEQRELLSSLPISAEGKISQLQLVDLIKNLQGGKVDVEKLDSALEKMGMELTSKEFQHLQEHLPVDTDGKVALNILLGEVKRLKKKVQLSTPLMEVPHISGKTMDIQDLDTMLEKMDINLTKGEVEELKSYFSADAKGEIDLDSLVNVLQATTGGEIDVSDMENVIKDVERERTSREQLEWEKSFPSHVMHVDVRDLDNLLGNMAFKLVPEELTESASKLAVHRRDVDKKSISKHEELEPEVQEPSELMDILPTEERKIDVTSLEDTLGKMQIHLSEKALEKLAEGLPEGEKIDLVDIKSILHLRDISRGSVELKNISLDDIREFYQKKLAESVEDSEGKGIDVQELESVLQTINVKLSESQMTDLKQNLQVDDRGRTSFQSVLDSITGILAKDLGVEDRTNVPEEVEEDLDEDKLERLRSELPDEWIPDPQNLGILLQRVGINLEEQEISDLLQSLPVGVHGEVETETFMDKIASFTGKKIHRNDMKEVLEDVGIEITDEGLRKLQDMLPFDASDHVFQNRMLDAVLSTNEGEVKLGNVDSVLENMGVKLTPKEQKSIMRTLLVEEESVDGKIPLSQLMRAVTKVTGGQVNIKDIKSTLEKMGIELTENECSQLESVLPINAKGKVYKKRLLETVVASKSGVVDVANIDTVLQNMEMKFTDTEMEELLEKLPVDDSQKVELRNLIETIEGYTGRHIDVNDLLMVLRDMGIELSKKEEEVLLNALPIHESGTVFEKRVLEQVKAMKGGMVRVNNLDTVLESLGIELTDKEHESLTENLPLTADGKIHLGQVLETVEAITGGDIDISDMGNVLNEMGIALTKLEHKELLESLPITTKAKVHKNRIMDGLKSINRGTVNINKLDKVLKNMGSKLTNEEIKDLKHSLTPDVHGRVAMKELFKGLNAFTGPKVDMRVLPDIMEKMGLELTDKEQMNLISKLPVDESGKIYKKRLLNGIKSFKGGKVKQNKINDTLENVGIKLTEKELDLLKANLPDKGEGKVNFHDLMKKVKTLIGDEENIKDMKDILDSLGVELTEEEVIELMNNLPVDTDGNFYHNRLMGTVKSLKRGKVSANKLDTVVKSMGAKLTDMEYKDMAKSLPVSDAGEIEMKNLVDVMEAYTGNKIDINDLKYILGSMGIELTEKAISDLAQVLPVDDDEMVFQNRLLNEIKTLKEGKVDVSNMDTVLDNMEIRLTDDELKDLIETLPVDANGKAELTEMMDAVKTLTGEETDTKDVQNVLEEMGINLTEKELLKLLKKLPVNEDGKVYKNRLMDSLKSLKGGTISATKVDSLLGSMGVKLEEKEFKDLIENLQMDADGNVALKTIMDGVKTFSGNKIDANDLQNYLRGLGIELTEAECSELKETLPTDAAGKVYQNKVLDSIKSHEGGMVNVNDLDKVLSNMGLELTEKEQKILRDSLIVKADGKISLSKLLDTVKAARGEVIDMDDLADVVEDMGIELTDKEFLRLVENLQADANRKTYQKRLMKGLMTLKEGKIKPDKVDMFLKNTEMDLSDSELKDLKQNLPVSATGKIDIRAMIKEANAFRGGKVAVSNVRNLLRKLGVEFTGPEYINLLRMLPVDENGMVYWKRVLKAVKSLKEGKVDVKRLAAFLESMGIKLTEREVEQLAESLPVDANGKVDLAKVLDEARTFTGEKIGIDEVKSFLENMGIEFKDEDFTKLMEKLPFDEDGKVYRNRLLASLKTLKGGMVSTGNLKSVMDKLGIKLKDNEFKDLMQNLPVDANKISLETLMKKLKAFTGDKINSVDMRNILKNLGIELTEKEQERLLRTLPADDVGKTYYNKLIESVKSFNEGKIDVSNLNNILKSLGIKLREEEFAKVSKDLPVDSSGKAEMKKVMDIIKTTTGGEVDRKHVRRVLSKLGIELTDSEFFKLMETLSFDNDDKIFKNRLIESVTSLQGGKVDSNNLDTVLDNMGIKLSNTELQDLKQSMNVGVDNKISLQTLMQKMKDFTGEKIEPSDVPSILEKLHIELTEEELEELMKRLPVDETGKLYSNRLLKNLKDLKMGKIKKANLHSSLENMGLKLSMEEFAEVADNLETDAKGNADLQKVMEKVKAISENVNVKNLENVLSNMGVKLTKKELEDLLKSLPISADNKVPLKTLREELKAFVGKKIDPDNLKSVLKNMGIELSDNELKKILKTLPTDDDGKVFQNRVLKNVKDNKQGKVDVDNLEAVLEALNIKLTEEEIDMIKDSLKSGKSKIDLRKLMDKIESISGSEVDVDNVDKVLGDMGIELSDSEISKLVSSVPVDDGKVYLGRLLDSIRLLKGKVDPSKVDTLLGNLGLNLTQKEFDDLKRNLKLDENQKADIKRVINEAKLFTGQKVDASKLQDILRSYGIKLNPNEIENLKKMLPVDDDGKVSQKRLLKGVTTLDEATVDVNNLDKFLESMGIEITEKEFTDLTNMLPETADGKVEINDVMEKLNTVLGGSVDINDVENILQDMKVEYTDKDYLNLIKHLSRNASGKVFRKRLLDGIKSLKRGKIDVNNLSPFLENMGIELSQNEFEDFVESLPVDENGKVDLKSVVSKMKDFVGEKIGVGGLRNTVEQMGVEVNDKEYVDLLGKLPFDENNNVFRNRLLSTLRSYKGGRVNPNKLKTLLMNLDLKLKNREMKKVMQKQTAGASRSIPLKKVLTDVNSVLGEKVNIKDVKTFVEDTGITLTPKEQVELIKNLPVDDEGNIHERRLIDELKSFGGGTVNVNNMENVLENLKIKLSDEKVKELSENLPADSSGMTNFQTMLKEIRKLTGGKIDAKVTQKVLGSMGIELTDKDVSDLLKRLPVAEDGKILKSVLLDHVKWHSGSKCHVSKLGNILEDLGFDLEDEEIEDLTNRLPVEDEMVKMSEMMENVELLTGKKVNADQIGDVLEDIGIALTLKELWDLKKTLPITSDNKVYQNRLLDSLKTFHRGKGYTNKLDSIMDHLNYNVEEKDMKELRNYLKVDDTGKFSLSSLSNAANLFSGPQLKLKEIKPYLETVGIELTDSESQMIQNQVPANDDNMVFQNVLADSIRTFRSGKVSLDDTYDTLEFLGYPLEEEEIDKITKTLPTYSDRKIKLDLLLKEIDSYLGEEIDYGDLSNILKDIGLRLHLKENNVLMKCLPLDASGKVFKHKLMESIKSLKGLQIDLQKIKALMENMGYDLEEDEYDDFLSYLPMYKSRMVGLRDVMARGNLYTGEKIDIGDLPEFLDNIGIKLTEDKTMKLLGKLPTDGFGKLYRKRLIKELESIEDLKIPSNKVETFIKSASIKLNNKEIQELMEHLPIDRNGEVDFRVLMNEVRNALGDTIHAGDVKHILKDMGIKMTNKENKKFLKRLPISDDKTVLKKELLSSVKNFKGGKVNARDVKNVLQNTGFKLESKELKDLRDHLPVTDRKKVSLDVLMDAAKSFTGEKVDIKDIKNVLENMGIPLAEKEEWKLLKTLPISKDGKIFKRRLLDSVAQIKGKKVQASNIPLILKNVGFELEEDDHKDLIQHLPIDENKMVELSVLMDKSKTFTGDKVHIDDLKNELRKMGLVFPDNVFKELQKALSIYTGGKIYKKRLLEHVKDLKGPRVKVKKVESFLDHMGIRIKGEELEELITQLPPEGNKTMDMNELLDVVSYIKGETIDMQHLSKFLTTKGIKLTEEELKDLMPYLELDGNGKVIVHSVMEGLKKLKPKEMANLHKLTTSSRIKKDRVSDHMAISGFKGTLKLKPLKTPVFYKRDKDFRGYFSGHLQHKETKLSPAQLEAFRNAYNFFTKDRTGCIDSHGLMSTVAKLGMNLNAYDIYNELKCADRDRDGKINFSDFIDVLTDKKLFLKAVVPEKRICLDLANNPGILLFEILSKFVEISALHRKDIIELVSYFRKKFQESNSEILWSPYGRRAFKTDICSPPRSSTAAFANSARISIMKERDLYKFLEALKRCNLRTDSPYSKIPVFPLFPDVDGVVLGKPFKDTQKLEMLRKREPLSFFEDYFFNKRDWKTQAMNVKPLKSASGYSDDILAIDQLFKKKQHWTVSDAVALKQHVKRATDTYHLGIALDHRKEMLNLWKKIRGDLVGLESNNESFYNTFSTYTWSWNVCQELLSAKDLRLHDANVNKTSPSNSGLSSPSDLSESDPETGRKRKRKSSRGFRQ</sequence>
<feature type="compositionally biased region" description="Basic and acidic residues" evidence="5">
    <location>
        <begin position="814"/>
        <end position="824"/>
    </location>
</feature>
<keyword evidence="3" id="KW-0106">Calcium</keyword>
<feature type="compositionally biased region" description="Polar residues" evidence="5">
    <location>
        <begin position="665"/>
        <end position="675"/>
    </location>
</feature>
<feature type="compositionally biased region" description="Polar residues" evidence="5">
    <location>
        <begin position="889"/>
        <end position="899"/>
    </location>
</feature>
<organism evidence="7 8">
    <name type="scientific">Rattus norvegicus</name>
    <name type="common">Rat</name>
    <dbReference type="NCBI Taxonomy" id="10116"/>
    <lineage>
        <taxon>Eukaryota</taxon>
        <taxon>Metazoa</taxon>
        <taxon>Chordata</taxon>
        <taxon>Craniata</taxon>
        <taxon>Vertebrata</taxon>
        <taxon>Euteleostomi</taxon>
        <taxon>Mammalia</taxon>
        <taxon>Eutheria</taxon>
        <taxon>Euarchontoglires</taxon>
        <taxon>Glires</taxon>
        <taxon>Rodentia</taxon>
        <taxon>Myomorpha</taxon>
        <taxon>Muroidea</taxon>
        <taxon>Muridae</taxon>
        <taxon>Murinae</taxon>
        <taxon>Rattus</taxon>
    </lineage>
</organism>
<feature type="compositionally biased region" description="Polar residues" evidence="5">
    <location>
        <begin position="633"/>
        <end position="643"/>
    </location>
</feature>
<dbReference type="Proteomes" id="UP000002494">
    <property type="component" value="Chromosome 10"/>
</dbReference>
<evidence type="ECO:0000256" key="1">
    <source>
        <dbReference type="ARBA" id="ARBA00022723"/>
    </source>
</evidence>
<accession>A0ABK0L5C7</accession>
<feature type="compositionally biased region" description="Polar residues" evidence="5">
    <location>
        <begin position="537"/>
        <end position="547"/>
    </location>
</feature>
<feature type="compositionally biased region" description="Low complexity" evidence="5">
    <location>
        <begin position="6189"/>
        <end position="6201"/>
    </location>
</feature>
<feature type="compositionally biased region" description="Polar residues" evidence="5">
    <location>
        <begin position="793"/>
        <end position="803"/>
    </location>
</feature>
<feature type="domain" description="EF-hand" evidence="6">
    <location>
        <begin position="5881"/>
        <end position="5906"/>
    </location>
</feature>
<feature type="compositionally biased region" description="Polar residues" evidence="5">
    <location>
        <begin position="984"/>
        <end position="995"/>
    </location>
</feature>
<feature type="compositionally biased region" description="Basic and acidic residues" evidence="5">
    <location>
        <begin position="462"/>
        <end position="472"/>
    </location>
</feature>